<protein>
    <submittedName>
        <fullName evidence="1">DUF3486 family protein</fullName>
    </submittedName>
</protein>
<sequence length="188" mass="20649">MSADRSTGRGRLSSLDLVPEEGRDDVIWALGELNKRERTQADILFELNDRLAVHGIEPISRSAFSRASIRTAHAARRISEARAVFAGIADQFTPESIDENSIVLGEVIKTLILELLDDPDQTPKGAMELSRAFLATIQAQRMSSDRRQKLQAELAAKTAQAVDRVGQRQGLSAEMVDQIKAQILGVKS</sequence>
<organism evidence="1 2">
    <name type="scientific">Pannonibacter anstelovis</name>
    <dbReference type="NCBI Taxonomy" id="3121537"/>
    <lineage>
        <taxon>Bacteria</taxon>
        <taxon>Pseudomonadati</taxon>
        <taxon>Pseudomonadota</taxon>
        <taxon>Alphaproteobacteria</taxon>
        <taxon>Hyphomicrobiales</taxon>
        <taxon>Stappiaceae</taxon>
        <taxon>Pannonibacter</taxon>
    </lineage>
</organism>
<evidence type="ECO:0000313" key="2">
    <source>
        <dbReference type="Proteomes" id="UP001380822"/>
    </source>
</evidence>
<accession>A0ABU7ZS30</accession>
<dbReference type="RefSeq" id="WP_334252407.1">
    <property type="nucleotide sequence ID" value="NZ_JBAKBE010000011.1"/>
</dbReference>
<reference evidence="1 2" key="1">
    <citation type="submission" date="2024-02" db="EMBL/GenBank/DDBJ databases">
        <title>A new putative Pannonibacter species isolated from two cases of bloodstream infections in paediatric patients.</title>
        <authorList>
            <person name="Castellana S."/>
            <person name="De Laurentiis V."/>
            <person name="Grassi M."/>
            <person name="De Leonardis F."/>
            <person name="Mosca A."/>
            <person name="De Carlo C."/>
            <person name="Sparapano E."/>
            <person name="Ronga L."/>
            <person name="Santacroce L."/>
            <person name="Chironna M."/>
            <person name="De Robertis A."/>
            <person name="Bianco A."/>
            <person name="Del Sambro L."/>
            <person name="Capozzi L."/>
            <person name="Parisi A."/>
        </authorList>
    </citation>
    <scope>NUCLEOTIDE SEQUENCE [LARGE SCALE GENOMIC DNA]</scope>
    <source>
        <strain evidence="1 2">Pt2</strain>
    </source>
</reference>
<dbReference type="EMBL" id="JBAKBE010000011">
    <property type="protein sequence ID" value="MEH0098039.1"/>
    <property type="molecule type" value="Genomic_DNA"/>
</dbReference>
<comment type="caution">
    <text evidence="1">The sequence shown here is derived from an EMBL/GenBank/DDBJ whole genome shotgun (WGS) entry which is preliminary data.</text>
</comment>
<gene>
    <name evidence="1" type="ORF">V6L76_17385</name>
</gene>
<name>A0ABU7ZS30_9HYPH</name>
<dbReference type="InterPro" id="IPR021874">
    <property type="entry name" value="Phage_Mu_Gp27"/>
</dbReference>
<keyword evidence="2" id="KW-1185">Reference proteome</keyword>
<dbReference type="Proteomes" id="UP001380822">
    <property type="component" value="Unassembled WGS sequence"/>
</dbReference>
<evidence type="ECO:0000313" key="1">
    <source>
        <dbReference type="EMBL" id="MEH0098039.1"/>
    </source>
</evidence>
<dbReference type="Pfam" id="PF11985">
    <property type="entry name" value="Phage_Mu_Gp27"/>
    <property type="match status" value="1"/>
</dbReference>
<proteinExistence type="predicted"/>